<keyword evidence="3" id="KW-1185">Reference proteome</keyword>
<evidence type="ECO:0000313" key="2">
    <source>
        <dbReference type="EMBL" id="PFG41122.1"/>
    </source>
</evidence>
<dbReference type="Proteomes" id="UP000222106">
    <property type="component" value="Unassembled WGS sequence"/>
</dbReference>
<organism evidence="2 3">
    <name type="scientific">Georgenia soli</name>
    <dbReference type="NCBI Taxonomy" id="638953"/>
    <lineage>
        <taxon>Bacteria</taxon>
        <taxon>Bacillati</taxon>
        <taxon>Actinomycetota</taxon>
        <taxon>Actinomycetes</taxon>
        <taxon>Micrococcales</taxon>
        <taxon>Bogoriellaceae</taxon>
        <taxon>Georgenia</taxon>
    </lineage>
</organism>
<dbReference type="RefSeq" id="WP_098484932.1">
    <property type="nucleotide sequence ID" value="NZ_PDJI01000004.1"/>
</dbReference>
<dbReference type="OrthoDB" id="63034at2"/>
<proteinExistence type="predicted"/>
<dbReference type="Pfam" id="PF12146">
    <property type="entry name" value="Hydrolase_4"/>
    <property type="match status" value="1"/>
</dbReference>
<dbReference type="AlphaFoldDB" id="A0A2A9ES75"/>
<dbReference type="Gene3D" id="3.40.50.1820">
    <property type="entry name" value="alpha/beta hydrolase"/>
    <property type="match status" value="1"/>
</dbReference>
<accession>A0A2A9ES75</accession>
<dbReference type="PANTHER" id="PTHR43265">
    <property type="entry name" value="ESTERASE ESTD"/>
    <property type="match status" value="1"/>
</dbReference>
<name>A0A2A9ES75_9MICO</name>
<evidence type="ECO:0000259" key="1">
    <source>
        <dbReference type="Pfam" id="PF12146"/>
    </source>
</evidence>
<reference evidence="2 3" key="1">
    <citation type="submission" date="2017-10" db="EMBL/GenBank/DDBJ databases">
        <title>Sequencing the genomes of 1000 actinobacteria strains.</title>
        <authorList>
            <person name="Klenk H.-P."/>
        </authorList>
    </citation>
    <scope>NUCLEOTIDE SEQUENCE [LARGE SCALE GENOMIC DNA]</scope>
    <source>
        <strain evidence="2 3">DSM 21838</strain>
    </source>
</reference>
<evidence type="ECO:0000313" key="3">
    <source>
        <dbReference type="Proteomes" id="UP000222106"/>
    </source>
</evidence>
<gene>
    <name evidence="2" type="ORF">ATJ97_3670</name>
</gene>
<dbReference type="SUPFAM" id="SSF53474">
    <property type="entry name" value="alpha/beta-Hydrolases"/>
    <property type="match status" value="1"/>
</dbReference>
<dbReference type="GO" id="GO:0052689">
    <property type="term" value="F:carboxylic ester hydrolase activity"/>
    <property type="evidence" value="ECO:0007669"/>
    <property type="project" value="TreeGrafter"/>
</dbReference>
<dbReference type="EMBL" id="PDJI01000004">
    <property type="protein sequence ID" value="PFG41122.1"/>
    <property type="molecule type" value="Genomic_DNA"/>
</dbReference>
<dbReference type="PANTHER" id="PTHR43265:SF1">
    <property type="entry name" value="ESTERASE ESTD"/>
    <property type="match status" value="1"/>
</dbReference>
<dbReference type="InterPro" id="IPR022742">
    <property type="entry name" value="Hydrolase_4"/>
</dbReference>
<sequence length="315" mass="33250">MTATRTDTAEISIRSGEHILAGTLTVPEGAGPFPAVLLVPGSGPVDRDSNVKRLPLDVTGQLARALAGAGLATLRYDKRGVGASTGEFRSAGFLDGADDAEAALEVLAAAPGVDPERVLVLGHSEGALLAGMVAARSGVPAGVVLLSGSATPGEELLRWQARQIAPTLPAAVRAVLRLMRTDLEKRVAKNHRTIRATTTDVARVDGTRLNARWHREFMAYDPRVDLARIHVPVLAVTGTKDLQTPVGDLATIASTVPAAVETHEVPDVTHILRRQDGPASLSAYKKEVRRPLDDRVVRLVTDWAVRQVGAAVGRG</sequence>
<comment type="caution">
    <text evidence="2">The sequence shown here is derived from an EMBL/GenBank/DDBJ whole genome shotgun (WGS) entry which is preliminary data.</text>
</comment>
<protein>
    <recommendedName>
        <fullName evidence="1">Serine aminopeptidase S33 domain-containing protein</fullName>
    </recommendedName>
</protein>
<feature type="domain" description="Serine aminopeptidase S33" evidence="1">
    <location>
        <begin position="60"/>
        <end position="270"/>
    </location>
</feature>
<dbReference type="InterPro" id="IPR053145">
    <property type="entry name" value="AB_hydrolase_Est10"/>
</dbReference>
<dbReference type="InterPro" id="IPR029058">
    <property type="entry name" value="AB_hydrolase_fold"/>
</dbReference>